<gene>
    <name evidence="2" type="ORF">LCGC14_1242900</name>
</gene>
<feature type="compositionally biased region" description="Low complexity" evidence="1">
    <location>
        <begin position="68"/>
        <end position="79"/>
    </location>
</feature>
<comment type="caution">
    <text evidence="2">The sequence shown here is derived from an EMBL/GenBank/DDBJ whole genome shotgun (WGS) entry which is preliminary data.</text>
</comment>
<protein>
    <submittedName>
        <fullName evidence="2">Uncharacterized protein</fullName>
    </submittedName>
</protein>
<feature type="compositionally biased region" description="Pro residues" evidence="1">
    <location>
        <begin position="80"/>
        <end position="98"/>
    </location>
</feature>
<sequence>MKRTIGLVMIAALLAACNFPAETATPTAAATATAIPRAKDATPFTRIPSPTPTVTPTAISPYESGPMPTTWAPVLTTAPTPTPYYPPATTPTPTPTSPPALPGEQELIQMVQTRLAGLALNAAAEDYLRTFNKWVTWHARRIEANPYWRVYAASERPLETKSGPRVTLPGYPCWGYAKWIVLDTGVILPGLPEKTVESSECAMRVEWDLLWQSFGGQGKTFPMDRLKLTDITE</sequence>
<dbReference type="AlphaFoldDB" id="A0A0F9NMG8"/>
<evidence type="ECO:0000313" key="2">
    <source>
        <dbReference type="EMBL" id="KKM90010.1"/>
    </source>
</evidence>
<proteinExistence type="predicted"/>
<dbReference type="PROSITE" id="PS51257">
    <property type="entry name" value="PROKAR_LIPOPROTEIN"/>
    <property type="match status" value="1"/>
</dbReference>
<accession>A0A0F9NMG8</accession>
<evidence type="ECO:0000256" key="1">
    <source>
        <dbReference type="SAM" id="MobiDB-lite"/>
    </source>
</evidence>
<dbReference type="EMBL" id="LAZR01006732">
    <property type="protein sequence ID" value="KKM90010.1"/>
    <property type="molecule type" value="Genomic_DNA"/>
</dbReference>
<name>A0A0F9NMG8_9ZZZZ</name>
<organism evidence="2">
    <name type="scientific">marine sediment metagenome</name>
    <dbReference type="NCBI Taxonomy" id="412755"/>
    <lineage>
        <taxon>unclassified sequences</taxon>
        <taxon>metagenomes</taxon>
        <taxon>ecological metagenomes</taxon>
    </lineage>
</organism>
<feature type="region of interest" description="Disordered" evidence="1">
    <location>
        <begin position="40"/>
        <end position="98"/>
    </location>
</feature>
<reference evidence="2" key="1">
    <citation type="journal article" date="2015" name="Nature">
        <title>Complex archaea that bridge the gap between prokaryotes and eukaryotes.</title>
        <authorList>
            <person name="Spang A."/>
            <person name="Saw J.H."/>
            <person name="Jorgensen S.L."/>
            <person name="Zaremba-Niedzwiedzka K."/>
            <person name="Martijn J."/>
            <person name="Lind A.E."/>
            <person name="van Eijk R."/>
            <person name="Schleper C."/>
            <person name="Guy L."/>
            <person name="Ettema T.J."/>
        </authorList>
    </citation>
    <scope>NUCLEOTIDE SEQUENCE</scope>
</reference>